<feature type="region of interest" description="Disordered" evidence="3">
    <location>
        <begin position="163"/>
        <end position="235"/>
    </location>
</feature>
<dbReference type="GO" id="GO:0005509">
    <property type="term" value="F:calcium ion binding"/>
    <property type="evidence" value="ECO:0007669"/>
    <property type="project" value="InterPro"/>
</dbReference>
<dbReference type="InterPro" id="IPR041690">
    <property type="entry name" value="Cadherin_5"/>
</dbReference>
<sequence>MIIEPKSTRLNAEPVESRKTFEGRGMERLSKVPMYFALLITGVAAYLKSVLPTSFEVTGPHLGRYHPDSDSNGNALRDAREFADLASMTDMLDDLETGSIGGADDDGPANSISGASAWDTNYIPYESPTLTFAKVFEGLGTTHNFFPAAFGFAAFNDNRGNGGSRDGGGGVASTASGTGGGGAGVSGGSGDTTSPGGDHDDGGDGSNGGGNGSNGGGTGGNGGGNDGPRNNRAPTVLGPVRLNDVFAGQVVLIALSQLLFGAADADEDPLTIMNLSVSGTAVTHVQGGWSLATLSGTLGRVEFSYDISDGQAVVRQTAYLDIVRHRVSLTPNDDLYVGTPYDDDVDALAGDDIVDALEGDDLVHGGAGNDHINGGAGHDHLYGDAGDDVIFGGFGNDLIWGGAGNDRLFGDAGDDTIFGDDGDDYVAGGIGDDILHGGSGDDAIVGEDGNDILLGDAGDDQMDGGASDDVLQGGEGGDRLLGQAGNDVLLGESGCDLLRAGDGEDYLSGGSGGDRLYGDGGNDILAGDSGNDYLDGGAGDDTIDGGAGCDTLVGGSGADRMTGGQGDDVVNAGWGNDTIIADAGDDHIDGGEGSDTLDFSTACDDVTVDMVAGRMRSEHLGEDCFSNVENIVGGAGDDLFIVNANLKVSLSGGGGHNLFVFERANGTPSVSATVVHDILDFVVGDRILVKDYDISHQSERAQDDFFKVVYEHDNDDWLRSDLPVIVTYERLNNVDHTIIQADMNRDSIFEVKIDLVGVHIPLMADYHA</sequence>
<dbReference type="InterPro" id="IPR050557">
    <property type="entry name" value="RTX_toxin/Mannuronan_C5-epim"/>
</dbReference>
<reference evidence="5 6" key="1">
    <citation type="submission" date="2016-10" db="EMBL/GenBank/DDBJ databases">
        <authorList>
            <person name="de Groot N.N."/>
        </authorList>
    </citation>
    <scope>NUCLEOTIDE SEQUENCE [LARGE SCALE GENOMIC DNA]</scope>
    <source>
        <strain evidence="5 6">CGMCC 1.10210</strain>
    </source>
</reference>
<name>A0A1I1PRS7_9HYPH</name>
<dbReference type="InterPro" id="IPR011049">
    <property type="entry name" value="Serralysin-like_metalloprot_C"/>
</dbReference>
<dbReference type="PANTHER" id="PTHR38340">
    <property type="entry name" value="S-LAYER PROTEIN"/>
    <property type="match status" value="1"/>
</dbReference>
<dbReference type="Pfam" id="PF17892">
    <property type="entry name" value="Cadherin_5"/>
    <property type="match status" value="1"/>
</dbReference>
<feature type="compositionally biased region" description="Gly residues" evidence="3">
    <location>
        <begin position="204"/>
        <end position="226"/>
    </location>
</feature>
<dbReference type="Gene3D" id="2.150.10.10">
    <property type="entry name" value="Serralysin-like metalloprotease, C-terminal"/>
    <property type="match status" value="4"/>
</dbReference>
<dbReference type="RefSeq" id="WP_052952586.1">
    <property type="nucleotide sequence ID" value="NZ_FOMB01000022.1"/>
</dbReference>
<evidence type="ECO:0000256" key="3">
    <source>
        <dbReference type="SAM" id="MobiDB-lite"/>
    </source>
</evidence>
<evidence type="ECO:0000256" key="2">
    <source>
        <dbReference type="ARBA" id="ARBA00022525"/>
    </source>
</evidence>
<feature type="region of interest" description="Disordered" evidence="3">
    <location>
        <begin position="454"/>
        <end position="477"/>
    </location>
</feature>
<feature type="domain" description="Cadherin-like" evidence="4">
    <location>
        <begin position="231"/>
        <end position="322"/>
    </location>
</feature>
<dbReference type="Proteomes" id="UP000182258">
    <property type="component" value="Unassembled WGS sequence"/>
</dbReference>
<feature type="compositionally biased region" description="Gly residues" evidence="3">
    <location>
        <begin position="163"/>
        <end position="190"/>
    </location>
</feature>
<proteinExistence type="predicted"/>
<evidence type="ECO:0000313" key="5">
    <source>
        <dbReference type="EMBL" id="SFD12387.1"/>
    </source>
</evidence>
<dbReference type="Pfam" id="PF00353">
    <property type="entry name" value="HemolysinCabind"/>
    <property type="match status" value="6"/>
</dbReference>
<dbReference type="AlphaFoldDB" id="A0A1I1PRS7"/>
<dbReference type="OrthoDB" id="7938731at2"/>
<gene>
    <name evidence="5" type="ORF">SAMN04488059_12232</name>
</gene>
<dbReference type="InterPro" id="IPR018511">
    <property type="entry name" value="Hemolysin-typ_Ca-bd_CS"/>
</dbReference>
<dbReference type="STRING" id="728005.SAMN04488059_12232"/>
<accession>A0A1I1PRS7</accession>
<dbReference type="InterPro" id="IPR001343">
    <property type="entry name" value="Hemolysn_Ca-bd"/>
</dbReference>
<keyword evidence="2" id="KW-0964">Secreted</keyword>
<protein>
    <submittedName>
        <fullName evidence="5">Ca2+-binding protein, RTX toxin-related</fullName>
    </submittedName>
</protein>
<evidence type="ECO:0000259" key="4">
    <source>
        <dbReference type="Pfam" id="PF17892"/>
    </source>
</evidence>
<dbReference type="PRINTS" id="PR00313">
    <property type="entry name" value="CABNDNGRPT"/>
</dbReference>
<evidence type="ECO:0000313" key="6">
    <source>
        <dbReference type="Proteomes" id="UP000182258"/>
    </source>
</evidence>
<dbReference type="PANTHER" id="PTHR38340:SF1">
    <property type="entry name" value="S-LAYER PROTEIN"/>
    <property type="match status" value="1"/>
</dbReference>
<dbReference type="GO" id="GO:0005576">
    <property type="term" value="C:extracellular region"/>
    <property type="evidence" value="ECO:0007669"/>
    <property type="project" value="UniProtKB-SubCell"/>
</dbReference>
<comment type="subcellular location">
    <subcellularLocation>
        <location evidence="1">Secreted</location>
    </subcellularLocation>
</comment>
<dbReference type="SUPFAM" id="SSF51120">
    <property type="entry name" value="beta-Roll"/>
    <property type="match status" value="4"/>
</dbReference>
<dbReference type="EMBL" id="FOMB01000022">
    <property type="protein sequence ID" value="SFD12387.1"/>
    <property type="molecule type" value="Genomic_DNA"/>
</dbReference>
<evidence type="ECO:0000256" key="1">
    <source>
        <dbReference type="ARBA" id="ARBA00004613"/>
    </source>
</evidence>
<dbReference type="PROSITE" id="PS00330">
    <property type="entry name" value="HEMOLYSIN_CALCIUM"/>
    <property type="match status" value="6"/>
</dbReference>
<organism evidence="5 6">
    <name type="scientific">Devosia psychrophila</name>
    <dbReference type="NCBI Taxonomy" id="728005"/>
    <lineage>
        <taxon>Bacteria</taxon>
        <taxon>Pseudomonadati</taxon>
        <taxon>Pseudomonadota</taxon>
        <taxon>Alphaproteobacteria</taxon>
        <taxon>Hyphomicrobiales</taxon>
        <taxon>Devosiaceae</taxon>
        <taxon>Devosia</taxon>
    </lineage>
</organism>